<name>A0A0A9ENY4_ARUDO</name>
<dbReference type="AlphaFoldDB" id="A0A0A9ENY4"/>
<reference evidence="1" key="2">
    <citation type="journal article" date="2015" name="Data Brief">
        <title>Shoot transcriptome of the giant reed, Arundo donax.</title>
        <authorList>
            <person name="Barrero R.A."/>
            <person name="Guerrero F.D."/>
            <person name="Moolhuijzen P."/>
            <person name="Goolsby J.A."/>
            <person name="Tidwell J."/>
            <person name="Bellgard S.E."/>
            <person name="Bellgard M.I."/>
        </authorList>
    </citation>
    <scope>NUCLEOTIDE SEQUENCE</scope>
    <source>
        <tissue evidence="1">Shoot tissue taken approximately 20 cm above the soil surface</tissue>
    </source>
</reference>
<reference evidence="1" key="1">
    <citation type="submission" date="2014-09" db="EMBL/GenBank/DDBJ databases">
        <authorList>
            <person name="Magalhaes I.L.F."/>
            <person name="Oliveira U."/>
            <person name="Santos F.R."/>
            <person name="Vidigal T.H.D.A."/>
            <person name="Brescovit A.D."/>
            <person name="Santos A.J."/>
        </authorList>
    </citation>
    <scope>NUCLEOTIDE SEQUENCE</scope>
    <source>
        <tissue evidence="1">Shoot tissue taken approximately 20 cm above the soil surface</tissue>
    </source>
</reference>
<evidence type="ECO:0000313" key="1">
    <source>
        <dbReference type="EMBL" id="JAE02455.1"/>
    </source>
</evidence>
<sequence>MPRFEYSMQISSCLRLHKTCTDLDTYFRYTLQGKL</sequence>
<proteinExistence type="predicted"/>
<organism evidence="1">
    <name type="scientific">Arundo donax</name>
    <name type="common">Giant reed</name>
    <name type="synonym">Donax arundinaceus</name>
    <dbReference type="NCBI Taxonomy" id="35708"/>
    <lineage>
        <taxon>Eukaryota</taxon>
        <taxon>Viridiplantae</taxon>
        <taxon>Streptophyta</taxon>
        <taxon>Embryophyta</taxon>
        <taxon>Tracheophyta</taxon>
        <taxon>Spermatophyta</taxon>
        <taxon>Magnoliopsida</taxon>
        <taxon>Liliopsida</taxon>
        <taxon>Poales</taxon>
        <taxon>Poaceae</taxon>
        <taxon>PACMAD clade</taxon>
        <taxon>Arundinoideae</taxon>
        <taxon>Arundineae</taxon>
        <taxon>Arundo</taxon>
    </lineage>
</organism>
<protein>
    <submittedName>
        <fullName evidence="1">Uncharacterized protein</fullName>
    </submittedName>
</protein>
<accession>A0A0A9ENY4</accession>
<dbReference type="EMBL" id="GBRH01195441">
    <property type="protein sequence ID" value="JAE02455.1"/>
    <property type="molecule type" value="Transcribed_RNA"/>
</dbReference>